<organism evidence="2">
    <name type="scientific">Sida leaf curl virus-associated DNA beta</name>
    <dbReference type="NCBI Taxonomy" id="337824"/>
    <lineage>
        <taxon>Viruses</taxon>
        <taxon>Viruses incertae sedis</taxon>
        <taxon>Tolecusatellitidae</taxon>
        <taxon>Betasatellite</taxon>
        <taxon>Betasatellite sidae</taxon>
    </lineage>
</organism>
<protein>
    <submittedName>
        <fullName evidence="2">C1 protein</fullName>
    </submittedName>
</protein>
<feature type="domain" description="Cotton leaf-curl disease DNA-betaC1" evidence="1">
    <location>
        <begin position="2"/>
        <end position="118"/>
    </location>
</feature>
<sequence length="118" mass="13745">MTIKYSNRKGMEFNIDVRLKEDDSILVQIRLFSTRSQALTRRDIHIPYAYGRIIAPFDFNSLEEGIKNIIDSMYRDSGIREFRQEDLVEAIDILMIQQAPVEDIDLVIGYDVYTHSAV</sequence>
<dbReference type="InterPro" id="IPR018583">
    <property type="entry name" value="CLCuD_DNA-betaC1"/>
</dbReference>
<evidence type="ECO:0000259" key="1">
    <source>
        <dbReference type="Pfam" id="PF09593"/>
    </source>
</evidence>
<dbReference type="Pfam" id="PF09593">
    <property type="entry name" value="Pathogen_betaC1"/>
    <property type="match status" value="1"/>
</dbReference>
<evidence type="ECO:0000313" key="2">
    <source>
        <dbReference type="EMBL" id="CAJ19259.1"/>
    </source>
</evidence>
<reference evidence="2" key="2">
    <citation type="journal article" date="2006" name="Virus Genes">
        <title>Molecular characterization of a new begomovirus infecting Sida cordifolia and its associated satellite DNA molecules.</title>
        <authorList>
            <person name="Guo X."/>
            <person name="Zhou X."/>
        </authorList>
    </citation>
    <scope>NUCLEOTIDE SEQUENCE</scope>
    <source>
        <strain evidence="2">Hn60</strain>
    </source>
</reference>
<name>Q2WCL0_9VIRU</name>
<dbReference type="EMBL" id="AM050733">
    <property type="protein sequence ID" value="CAJ19259.1"/>
    <property type="molecule type" value="Genomic_DNA"/>
</dbReference>
<gene>
    <name evidence="2" type="primary">c1</name>
</gene>
<reference evidence="2" key="1">
    <citation type="submission" date="2005-12" db="EMBL/GenBank/DDBJ databases">
        <title>Characterization of a new begomovirus infecting Sida cordifolia and its associated satellite DNA molecules.</title>
        <authorList>
            <person name="Guo X.J."/>
            <person name="Zhou X.P."/>
        </authorList>
    </citation>
    <scope>NUCLEOTIDE SEQUENCE</scope>
    <source>
        <strain evidence="2">Hn60</strain>
    </source>
</reference>
<proteinExistence type="predicted"/>
<accession>Q2WCL0</accession>